<evidence type="ECO:0000259" key="7">
    <source>
        <dbReference type="PROSITE" id="PS50249"/>
    </source>
</evidence>
<dbReference type="Gene3D" id="3.40.140.10">
    <property type="entry name" value="Cytidine Deaminase, domain 2"/>
    <property type="match status" value="1"/>
</dbReference>
<organism evidence="8">
    <name type="scientific">freshwater sediment metagenome</name>
    <dbReference type="NCBI Taxonomy" id="556182"/>
    <lineage>
        <taxon>unclassified sequences</taxon>
        <taxon>metagenomes</taxon>
        <taxon>ecological metagenomes</taxon>
    </lineage>
</organism>
<feature type="region of interest" description="Disordered" evidence="6">
    <location>
        <begin position="1"/>
        <end position="25"/>
    </location>
</feature>
<sequence length="243" mass="27022">MTGSRDGQSDDRRSGMEEAAIPHYHGHRQRLRERFMEAGENALQDYELMELMLFRAIPRRDVKPLAKAIIERFGSFAEALAARPERLREISGLPEGAIVDLKVAEAAGRRLARGALEKRKVLTSFSAVTEYCRTAMAYAEREQFRVLFLDKRNALIADEVQGVGTVDHTPVYPREVVRRALELGASALILAHNHPSGDPTPSAADISMTREIVTIAQPFGIAVHDHLIVGRNGQTSFRGLKLI</sequence>
<dbReference type="PROSITE" id="PS50249">
    <property type="entry name" value="MPN"/>
    <property type="match status" value="1"/>
</dbReference>
<dbReference type="EMBL" id="OY288114">
    <property type="protein sequence ID" value="CAJ0852533.1"/>
    <property type="molecule type" value="Genomic_DNA"/>
</dbReference>
<evidence type="ECO:0000256" key="1">
    <source>
        <dbReference type="ARBA" id="ARBA00022670"/>
    </source>
</evidence>
<dbReference type="PROSITE" id="PS01302">
    <property type="entry name" value="UPF0758"/>
    <property type="match status" value="1"/>
</dbReference>
<keyword evidence="3" id="KW-0378">Hydrolase</keyword>
<evidence type="ECO:0000256" key="2">
    <source>
        <dbReference type="ARBA" id="ARBA00022723"/>
    </source>
</evidence>
<dbReference type="InterPro" id="IPR020891">
    <property type="entry name" value="UPF0758_CS"/>
</dbReference>
<evidence type="ECO:0000256" key="4">
    <source>
        <dbReference type="ARBA" id="ARBA00022833"/>
    </source>
</evidence>
<dbReference type="GO" id="GO:0006508">
    <property type="term" value="P:proteolysis"/>
    <property type="evidence" value="ECO:0007669"/>
    <property type="project" value="UniProtKB-KW"/>
</dbReference>
<feature type="compositionally biased region" description="Basic and acidic residues" evidence="6">
    <location>
        <begin position="7"/>
        <end position="16"/>
    </location>
</feature>
<dbReference type="AlphaFoldDB" id="A0AA48R9Y9"/>
<keyword evidence="5" id="KW-0482">Metalloprotease</keyword>
<keyword evidence="2" id="KW-0479">Metal-binding</keyword>
<reference evidence="8" key="1">
    <citation type="submission" date="2023-07" db="EMBL/GenBank/DDBJ databases">
        <authorList>
            <person name="Pelsma A.J. K."/>
        </authorList>
    </citation>
    <scope>NUCLEOTIDE SEQUENCE</scope>
</reference>
<dbReference type="NCBIfam" id="NF000642">
    <property type="entry name" value="PRK00024.1"/>
    <property type="match status" value="1"/>
</dbReference>
<name>A0AA48R9Y9_9ZZZZ</name>
<evidence type="ECO:0000313" key="8">
    <source>
        <dbReference type="EMBL" id="CAJ0852533.1"/>
    </source>
</evidence>
<dbReference type="Pfam" id="PF04002">
    <property type="entry name" value="RadC"/>
    <property type="match status" value="1"/>
</dbReference>
<dbReference type="PANTHER" id="PTHR30471">
    <property type="entry name" value="DNA REPAIR PROTEIN RADC"/>
    <property type="match status" value="1"/>
</dbReference>
<dbReference type="InterPro" id="IPR046778">
    <property type="entry name" value="UPF0758_N"/>
</dbReference>
<dbReference type="NCBIfam" id="TIGR00608">
    <property type="entry name" value="radc"/>
    <property type="match status" value="1"/>
</dbReference>
<evidence type="ECO:0000256" key="3">
    <source>
        <dbReference type="ARBA" id="ARBA00022801"/>
    </source>
</evidence>
<dbReference type="Pfam" id="PF20582">
    <property type="entry name" value="UPF0758_N"/>
    <property type="match status" value="1"/>
</dbReference>
<dbReference type="InterPro" id="IPR037518">
    <property type="entry name" value="MPN"/>
</dbReference>
<dbReference type="GO" id="GO:0046872">
    <property type="term" value="F:metal ion binding"/>
    <property type="evidence" value="ECO:0007669"/>
    <property type="project" value="UniProtKB-KW"/>
</dbReference>
<dbReference type="PANTHER" id="PTHR30471:SF3">
    <property type="entry name" value="UPF0758 PROTEIN YEES-RELATED"/>
    <property type="match status" value="1"/>
</dbReference>
<dbReference type="GO" id="GO:0008237">
    <property type="term" value="F:metallopeptidase activity"/>
    <property type="evidence" value="ECO:0007669"/>
    <property type="project" value="UniProtKB-KW"/>
</dbReference>
<accession>A0AA48R9Y9</accession>
<dbReference type="InterPro" id="IPR001405">
    <property type="entry name" value="UPF0758"/>
</dbReference>
<proteinExistence type="predicted"/>
<dbReference type="CDD" id="cd08071">
    <property type="entry name" value="MPN_DUF2466"/>
    <property type="match status" value="1"/>
</dbReference>
<keyword evidence="1" id="KW-0645">Protease</keyword>
<evidence type="ECO:0000256" key="6">
    <source>
        <dbReference type="SAM" id="MobiDB-lite"/>
    </source>
</evidence>
<gene>
    <name evidence="8" type="ORF">AMST5_00564</name>
</gene>
<protein>
    <recommendedName>
        <fullName evidence="7">MPN domain-containing protein</fullName>
    </recommendedName>
</protein>
<dbReference type="SUPFAM" id="SSF102712">
    <property type="entry name" value="JAB1/MPN domain"/>
    <property type="match status" value="1"/>
</dbReference>
<evidence type="ECO:0000256" key="5">
    <source>
        <dbReference type="ARBA" id="ARBA00023049"/>
    </source>
</evidence>
<keyword evidence="4" id="KW-0862">Zinc</keyword>
<feature type="domain" description="MPN" evidence="7">
    <location>
        <begin position="121"/>
        <end position="243"/>
    </location>
</feature>
<dbReference type="InterPro" id="IPR025657">
    <property type="entry name" value="RadC_JAB"/>
</dbReference>